<comment type="subcellular location">
    <subcellularLocation>
        <location evidence="1">Cell membrane</location>
        <topology evidence="1">Peripheral membrane protein</topology>
    </subcellularLocation>
</comment>
<reference evidence="11" key="1">
    <citation type="submission" date="2020-12" db="EMBL/GenBank/DDBJ databases">
        <authorList>
            <person name="Huq M.A."/>
        </authorList>
    </citation>
    <scope>NUCLEOTIDE SEQUENCE</scope>
    <source>
        <strain evidence="11">MAHUQ-46</strain>
    </source>
</reference>
<dbReference type="AlphaFoldDB" id="A0A934J4D0"/>
<keyword evidence="9" id="KW-0472">Membrane</keyword>
<evidence type="ECO:0000256" key="5">
    <source>
        <dbReference type="ARBA" id="ARBA00022519"/>
    </source>
</evidence>
<protein>
    <submittedName>
        <fullName evidence="11">ABC transporter ATP-binding protein</fullName>
    </submittedName>
</protein>
<evidence type="ECO:0000256" key="2">
    <source>
        <dbReference type="ARBA" id="ARBA00005417"/>
    </source>
</evidence>
<dbReference type="FunFam" id="3.40.50.300:FF:000016">
    <property type="entry name" value="Oligopeptide ABC transporter ATP-binding component"/>
    <property type="match status" value="1"/>
</dbReference>
<dbReference type="InterPro" id="IPR050388">
    <property type="entry name" value="ABC_Ni/Peptide_Import"/>
</dbReference>
<dbReference type="GO" id="GO:0005886">
    <property type="term" value="C:plasma membrane"/>
    <property type="evidence" value="ECO:0007669"/>
    <property type="project" value="UniProtKB-SubCell"/>
</dbReference>
<keyword evidence="4" id="KW-1003">Cell membrane</keyword>
<evidence type="ECO:0000256" key="7">
    <source>
        <dbReference type="ARBA" id="ARBA00022840"/>
    </source>
</evidence>
<organism evidence="11 12">
    <name type="scientific">Paenibacillus roseus</name>
    <dbReference type="NCBI Taxonomy" id="2798579"/>
    <lineage>
        <taxon>Bacteria</taxon>
        <taxon>Bacillati</taxon>
        <taxon>Bacillota</taxon>
        <taxon>Bacilli</taxon>
        <taxon>Bacillales</taxon>
        <taxon>Paenibacillaceae</taxon>
        <taxon>Paenibacillus</taxon>
    </lineage>
</organism>
<evidence type="ECO:0000256" key="6">
    <source>
        <dbReference type="ARBA" id="ARBA00022741"/>
    </source>
</evidence>
<proteinExistence type="inferred from homology"/>
<dbReference type="SUPFAM" id="SSF52540">
    <property type="entry name" value="P-loop containing nucleoside triphosphate hydrolases"/>
    <property type="match status" value="1"/>
</dbReference>
<gene>
    <name evidence="11" type="ORF">JFN88_02120</name>
</gene>
<keyword evidence="5" id="KW-0997">Cell inner membrane</keyword>
<dbReference type="InterPro" id="IPR027417">
    <property type="entry name" value="P-loop_NTPase"/>
</dbReference>
<evidence type="ECO:0000256" key="1">
    <source>
        <dbReference type="ARBA" id="ARBA00004202"/>
    </source>
</evidence>
<dbReference type="NCBIfam" id="TIGR01727">
    <property type="entry name" value="oligo_HPY"/>
    <property type="match status" value="1"/>
</dbReference>
<sequence>MKEKPRPQRNSSASAEPLLDIRGLEVQLNGRDPLTVIDSIDLTVHQGEIIGIVGESGCGKSVLSLAIMGLLAKDMHIHDGEIWYDEKPVHQLTAEQVRKLRGKELAMIFQDPLTSLNPSLTVGQQITEMLRLHLKYTKKQAKEEALRLLQRVGLPKPEALLKAYPHQLSGGMRQRVMIAIALSCGPRLLIADEPTTALDVTIQADILDLLRQIRDEDQTSILFISHDLGVIAELCDRIAVMYAGQIVEQGTANELFDAPKHPYTVGLLQSIPSPDKKHERLYAIPGAVPALHNRNEGCRFYSRCQLATEICRMHQPALVGMGGQHRVRCFAAEQEGGISHGDSARATETAIS</sequence>
<dbReference type="SMART" id="SM00382">
    <property type="entry name" value="AAA"/>
    <property type="match status" value="1"/>
</dbReference>
<dbReference type="GO" id="GO:0005524">
    <property type="term" value="F:ATP binding"/>
    <property type="evidence" value="ECO:0007669"/>
    <property type="project" value="UniProtKB-KW"/>
</dbReference>
<dbReference type="Proteomes" id="UP000640274">
    <property type="component" value="Unassembled WGS sequence"/>
</dbReference>
<dbReference type="PANTHER" id="PTHR43297">
    <property type="entry name" value="OLIGOPEPTIDE TRANSPORT ATP-BINDING PROTEIN APPD"/>
    <property type="match status" value="1"/>
</dbReference>
<keyword evidence="12" id="KW-1185">Reference proteome</keyword>
<keyword evidence="6" id="KW-0547">Nucleotide-binding</keyword>
<dbReference type="Pfam" id="PF08352">
    <property type="entry name" value="oligo_HPY"/>
    <property type="match status" value="1"/>
</dbReference>
<dbReference type="Gene3D" id="3.40.50.300">
    <property type="entry name" value="P-loop containing nucleotide triphosphate hydrolases"/>
    <property type="match status" value="1"/>
</dbReference>
<dbReference type="GO" id="GO:0016887">
    <property type="term" value="F:ATP hydrolysis activity"/>
    <property type="evidence" value="ECO:0007669"/>
    <property type="project" value="InterPro"/>
</dbReference>
<evidence type="ECO:0000256" key="9">
    <source>
        <dbReference type="ARBA" id="ARBA00023136"/>
    </source>
</evidence>
<comment type="caution">
    <text evidence="11">The sequence shown here is derived from an EMBL/GenBank/DDBJ whole genome shotgun (WGS) entry which is preliminary data.</text>
</comment>
<evidence type="ECO:0000256" key="3">
    <source>
        <dbReference type="ARBA" id="ARBA00022448"/>
    </source>
</evidence>
<keyword evidence="8" id="KW-1278">Translocase</keyword>
<accession>A0A934J4D0</accession>
<feature type="domain" description="ABC transporter" evidence="10">
    <location>
        <begin position="21"/>
        <end position="268"/>
    </location>
</feature>
<dbReference type="CDD" id="cd03257">
    <property type="entry name" value="ABC_NikE_OppD_transporters"/>
    <property type="match status" value="1"/>
</dbReference>
<evidence type="ECO:0000256" key="4">
    <source>
        <dbReference type="ARBA" id="ARBA00022475"/>
    </source>
</evidence>
<keyword evidence="7 11" id="KW-0067">ATP-binding</keyword>
<dbReference type="InterPro" id="IPR017871">
    <property type="entry name" value="ABC_transporter-like_CS"/>
</dbReference>
<evidence type="ECO:0000313" key="12">
    <source>
        <dbReference type="Proteomes" id="UP000640274"/>
    </source>
</evidence>
<keyword evidence="3" id="KW-0813">Transport</keyword>
<evidence type="ECO:0000256" key="8">
    <source>
        <dbReference type="ARBA" id="ARBA00022967"/>
    </source>
</evidence>
<comment type="similarity">
    <text evidence="2">Belongs to the ABC transporter superfamily.</text>
</comment>
<dbReference type="GO" id="GO:0015833">
    <property type="term" value="P:peptide transport"/>
    <property type="evidence" value="ECO:0007669"/>
    <property type="project" value="InterPro"/>
</dbReference>
<dbReference type="PROSITE" id="PS00211">
    <property type="entry name" value="ABC_TRANSPORTER_1"/>
    <property type="match status" value="1"/>
</dbReference>
<dbReference type="InterPro" id="IPR003439">
    <property type="entry name" value="ABC_transporter-like_ATP-bd"/>
</dbReference>
<evidence type="ECO:0000259" key="10">
    <source>
        <dbReference type="PROSITE" id="PS50893"/>
    </source>
</evidence>
<dbReference type="PANTHER" id="PTHR43297:SF14">
    <property type="entry name" value="ATPASE AAA-TYPE CORE DOMAIN-CONTAINING PROTEIN"/>
    <property type="match status" value="1"/>
</dbReference>
<dbReference type="InterPro" id="IPR013563">
    <property type="entry name" value="Oligopep_ABC_C"/>
</dbReference>
<dbReference type="Pfam" id="PF00005">
    <property type="entry name" value="ABC_tran"/>
    <property type="match status" value="1"/>
</dbReference>
<dbReference type="EMBL" id="JAELUP010000004">
    <property type="protein sequence ID" value="MBJ6360118.1"/>
    <property type="molecule type" value="Genomic_DNA"/>
</dbReference>
<dbReference type="InterPro" id="IPR003593">
    <property type="entry name" value="AAA+_ATPase"/>
</dbReference>
<evidence type="ECO:0000313" key="11">
    <source>
        <dbReference type="EMBL" id="MBJ6360118.1"/>
    </source>
</evidence>
<dbReference type="PROSITE" id="PS50893">
    <property type="entry name" value="ABC_TRANSPORTER_2"/>
    <property type="match status" value="1"/>
</dbReference>
<name>A0A934J4D0_9BACL</name>